<evidence type="ECO:0000256" key="1">
    <source>
        <dbReference type="SAM" id="MobiDB-lite"/>
    </source>
</evidence>
<organism evidence="2 3">
    <name type="scientific">Carpediemonas membranifera</name>
    <dbReference type="NCBI Taxonomy" id="201153"/>
    <lineage>
        <taxon>Eukaryota</taxon>
        <taxon>Metamonada</taxon>
        <taxon>Carpediemonas-like organisms</taxon>
        <taxon>Carpediemonas</taxon>
    </lineage>
</organism>
<proteinExistence type="predicted"/>
<feature type="compositionally biased region" description="Low complexity" evidence="1">
    <location>
        <begin position="215"/>
        <end position="229"/>
    </location>
</feature>
<feature type="region of interest" description="Disordered" evidence="1">
    <location>
        <begin position="210"/>
        <end position="230"/>
    </location>
</feature>
<protein>
    <submittedName>
        <fullName evidence="2">Uncharacterized protein</fullName>
    </submittedName>
</protein>
<evidence type="ECO:0000313" key="3">
    <source>
        <dbReference type="Proteomes" id="UP000717585"/>
    </source>
</evidence>
<reference evidence="2" key="1">
    <citation type="submission" date="2021-05" db="EMBL/GenBank/DDBJ databases">
        <title>A free-living protist that lacks canonical eukaryotic 1 DNA replication and segregation systems.</title>
        <authorList>
            <person name="Salas-Leiva D.E."/>
            <person name="Tromer E.C."/>
            <person name="Curtis B.A."/>
            <person name="Jerlstrom-Hultqvist J."/>
            <person name="Kolisko M."/>
            <person name="Yi Z."/>
            <person name="Salas-Leiva J.S."/>
            <person name="Gallot-Lavallee L."/>
            <person name="Kops G.J.P.L."/>
            <person name="Archibald J.M."/>
            <person name="Simpson A.G.B."/>
            <person name="Roger A.J."/>
        </authorList>
    </citation>
    <scope>NUCLEOTIDE SEQUENCE</scope>
    <source>
        <strain evidence="2">BICM</strain>
    </source>
</reference>
<dbReference type="Proteomes" id="UP000717585">
    <property type="component" value="Unassembled WGS sequence"/>
</dbReference>
<sequence>MSTETPIAHSGIQDPLASVRFRNADNVTLIKTPVESMEESIDGMHEPEPLQVSPEPEYDYQQEEVEEIEEEEEMEEEEEELEETLREQARKAEKLRDFLNELCGRLYEMAPSSPYDVSAIVDHRNIVPDEYFSAERSWKMLNPVLANIRAALDAFPDNVEYGQPELRESRMIRAPLGGAMERARRRMACRGVGVRGGLVESTPVPVSFDMPEQIQRPQNPHQWQPQPQQRKAKIVAKQPKPKPKVPKAETWSVPFPDDKVKRAKAKSKATQSAPAKKVRAIIVEHPPRTSVIDEMQQTVRNNTEDTAVEASLTDIQTDLQDSVASQVAYLQSRGHMGEFSPESIHSVDNEYSVSRCVEPSLLGDRSTIVSHEGASAVDESLDRSNRIREVGFQAIHAMDDVLEQYRQLGVIANSSISG</sequence>
<comment type="caution">
    <text evidence="2">The sequence shown here is derived from an EMBL/GenBank/DDBJ whole genome shotgun (WGS) entry which is preliminary data.</text>
</comment>
<dbReference type="EMBL" id="JAHDYR010000011">
    <property type="protein sequence ID" value="KAG9395541.1"/>
    <property type="molecule type" value="Genomic_DNA"/>
</dbReference>
<name>A0A8J6BZH7_9EUKA</name>
<keyword evidence="3" id="KW-1185">Reference proteome</keyword>
<dbReference type="AlphaFoldDB" id="A0A8J6BZH7"/>
<evidence type="ECO:0000313" key="2">
    <source>
        <dbReference type="EMBL" id="KAG9395541.1"/>
    </source>
</evidence>
<accession>A0A8J6BZH7</accession>
<gene>
    <name evidence="2" type="ORF">J8273_3117</name>
</gene>
<feature type="region of interest" description="Disordered" evidence="1">
    <location>
        <begin position="36"/>
        <end position="59"/>
    </location>
</feature>